<dbReference type="EMBL" id="QGNW01000058">
    <property type="protein sequence ID" value="RVX04936.1"/>
    <property type="molecule type" value="Genomic_DNA"/>
</dbReference>
<feature type="transmembrane region" description="Helical" evidence="1">
    <location>
        <begin position="39"/>
        <end position="57"/>
    </location>
</feature>
<keyword evidence="1" id="KW-0812">Transmembrane</keyword>
<dbReference type="Proteomes" id="UP000288805">
    <property type="component" value="Unassembled WGS sequence"/>
</dbReference>
<dbReference type="InterPro" id="IPR053258">
    <property type="entry name" value="Ca-permeable_cation_channel"/>
</dbReference>
<comment type="caution">
    <text evidence="2">The sequence shown here is derived from an EMBL/GenBank/DDBJ whole genome shotgun (WGS) entry which is preliminary data.</text>
</comment>
<organism evidence="2 3">
    <name type="scientific">Vitis vinifera</name>
    <name type="common">Grape</name>
    <dbReference type="NCBI Taxonomy" id="29760"/>
    <lineage>
        <taxon>Eukaryota</taxon>
        <taxon>Viridiplantae</taxon>
        <taxon>Streptophyta</taxon>
        <taxon>Embryophyta</taxon>
        <taxon>Tracheophyta</taxon>
        <taxon>Spermatophyta</taxon>
        <taxon>Magnoliopsida</taxon>
        <taxon>eudicotyledons</taxon>
        <taxon>Gunneridae</taxon>
        <taxon>Pentapetalae</taxon>
        <taxon>rosids</taxon>
        <taxon>Vitales</taxon>
        <taxon>Vitaceae</taxon>
        <taxon>Viteae</taxon>
        <taxon>Vitis</taxon>
    </lineage>
</organism>
<accession>A0A438J7Q8</accession>
<evidence type="ECO:0000256" key="1">
    <source>
        <dbReference type="SAM" id="Phobius"/>
    </source>
</evidence>
<dbReference type="OrthoDB" id="1730662at2759"/>
<dbReference type="AlphaFoldDB" id="A0A438J7Q8"/>
<evidence type="ECO:0000313" key="2">
    <source>
        <dbReference type="EMBL" id="RVX04936.1"/>
    </source>
</evidence>
<sequence>MVSAARSQWGTILRQAHHCFTFTINYLLQGRLSPNSCHAVLAFILPLLVAFLALKYVEKVATPFETHPKTMQFAIGSLLVYCLAYGTQLSVQSSIYVNAFGRFMELFGSLSMASLASIFFPDPAQWAFFASCTIFWAGDFLYSPLQMVWKWMHRTVADRLLRLLPAQESVVPQTSMNDSNEEITSSVK</sequence>
<keyword evidence="1" id="KW-0472">Membrane</keyword>
<dbReference type="PANTHER" id="PTHR34115">
    <property type="entry name" value="PROTEIN, PUTATIVE-RELATED"/>
    <property type="match status" value="1"/>
</dbReference>
<feature type="transmembrane region" description="Helical" evidence="1">
    <location>
        <begin position="69"/>
        <end position="87"/>
    </location>
</feature>
<keyword evidence="1" id="KW-1133">Transmembrane helix</keyword>
<evidence type="ECO:0000313" key="3">
    <source>
        <dbReference type="Proteomes" id="UP000288805"/>
    </source>
</evidence>
<dbReference type="PANTHER" id="PTHR34115:SF5">
    <property type="entry name" value="PROTEIN, PUTATIVE-RELATED"/>
    <property type="match status" value="1"/>
</dbReference>
<reference evidence="2 3" key="1">
    <citation type="journal article" date="2018" name="PLoS Genet.">
        <title>Population sequencing reveals clonal diversity and ancestral inbreeding in the grapevine cultivar Chardonnay.</title>
        <authorList>
            <person name="Roach M.J."/>
            <person name="Johnson D.L."/>
            <person name="Bohlmann J."/>
            <person name="van Vuuren H.J."/>
            <person name="Jones S.J."/>
            <person name="Pretorius I.S."/>
            <person name="Schmidt S.A."/>
            <person name="Borneman A.R."/>
        </authorList>
    </citation>
    <scope>NUCLEOTIDE SEQUENCE [LARGE SCALE GENOMIC DNA]</scope>
    <source>
        <strain evidence="3">cv. Chardonnay</strain>
        <tissue evidence="2">Leaf</tissue>
    </source>
</reference>
<feature type="transmembrane region" description="Helical" evidence="1">
    <location>
        <begin position="126"/>
        <end position="145"/>
    </location>
</feature>
<name>A0A438J7Q8_VITVI</name>
<gene>
    <name evidence="2" type="ORF">CK203_019226</name>
</gene>
<protein>
    <submittedName>
        <fullName evidence="2">Uncharacterized protein</fullName>
    </submittedName>
</protein>
<proteinExistence type="predicted"/>